<feature type="region of interest" description="Disordered" evidence="1">
    <location>
        <begin position="69"/>
        <end position="95"/>
    </location>
</feature>
<dbReference type="AlphaFoldDB" id="A0ABD1X5K6"/>
<proteinExistence type="predicted"/>
<protein>
    <submittedName>
        <fullName evidence="2">Glutathione S-transferase T3-like</fullName>
    </submittedName>
</protein>
<feature type="compositionally biased region" description="Polar residues" evidence="1">
    <location>
        <begin position="81"/>
        <end position="95"/>
    </location>
</feature>
<reference evidence="3" key="1">
    <citation type="submission" date="2024-07" db="EMBL/GenBank/DDBJ databases">
        <title>Two chromosome-level genome assemblies of Korean endemic species Abeliophyllum distichum and Forsythia ovata (Oleaceae).</title>
        <authorList>
            <person name="Jang H."/>
        </authorList>
    </citation>
    <scope>NUCLEOTIDE SEQUENCE [LARGE SCALE GENOMIC DNA]</scope>
</reference>
<evidence type="ECO:0000256" key="1">
    <source>
        <dbReference type="SAM" id="MobiDB-lite"/>
    </source>
</evidence>
<feature type="region of interest" description="Disordered" evidence="1">
    <location>
        <begin position="1"/>
        <end position="28"/>
    </location>
</feature>
<feature type="compositionally biased region" description="Low complexity" evidence="1">
    <location>
        <begin position="6"/>
        <end position="15"/>
    </location>
</feature>
<evidence type="ECO:0000313" key="3">
    <source>
        <dbReference type="Proteomes" id="UP001604277"/>
    </source>
</evidence>
<organism evidence="2 3">
    <name type="scientific">Forsythia ovata</name>
    <dbReference type="NCBI Taxonomy" id="205694"/>
    <lineage>
        <taxon>Eukaryota</taxon>
        <taxon>Viridiplantae</taxon>
        <taxon>Streptophyta</taxon>
        <taxon>Embryophyta</taxon>
        <taxon>Tracheophyta</taxon>
        <taxon>Spermatophyta</taxon>
        <taxon>Magnoliopsida</taxon>
        <taxon>eudicotyledons</taxon>
        <taxon>Gunneridae</taxon>
        <taxon>Pentapetalae</taxon>
        <taxon>asterids</taxon>
        <taxon>lamiids</taxon>
        <taxon>Lamiales</taxon>
        <taxon>Oleaceae</taxon>
        <taxon>Forsythieae</taxon>
        <taxon>Forsythia</taxon>
    </lineage>
</organism>
<name>A0ABD1X5K6_9LAMI</name>
<dbReference type="Proteomes" id="UP001604277">
    <property type="component" value="Unassembled WGS sequence"/>
</dbReference>
<evidence type="ECO:0000313" key="2">
    <source>
        <dbReference type="EMBL" id="KAL2555815.1"/>
    </source>
</evidence>
<keyword evidence="3" id="KW-1185">Reference proteome</keyword>
<comment type="caution">
    <text evidence="2">The sequence shown here is derived from an EMBL/GenBank/DDBJ whole genome shotgun (WGS) entry which is preliminary data.</text>
</comment>
<gene>
    <name evidence="2" type="ORF">Fot_00554</name>
</gene>
<sequence>MDSQHSHVSPSQQHSNDTIPPEFPNPVDSFNIPFQPNSSYFSHISHPFSPRFSYQALLNNPNSPFDYSQTCTLPKGRKNKVNNTQKSNSQTSCANPNWSKAEDIALTKAWLYISVDADVGNGQKNTAMWNRIFETWKENMGPECNDV</sequence>
<accession>A0ABD1X5K6</accession>
<dbReference type="EMBL" id="JBFOLJ010000001">
    <property type="protein sequence ID" value="KAL2555815.1"/>
    <property type="molecule type" value="Genomic_DNA"/>
</dbReference>